<feature type="non-terminal residue" evidence="1">
    <location>
        <position position="118"/>
    </location>
</feature>
<name>A0ACC1LT93_9FUNG</name>
<dbReference type="EMBL" id="JANBVB010003293">
    <property type="protein sequence ID" value="KAJ2879548.1"/>
    <property type="molecule type" value="Genomic_DNA"/>
</dbReference>
<keyword evidence="2" id="KW-1185">Reference proteome</keyword>
<sequence length="118" mass="13343">MVSYTDLSPIKQPAAPLAVGLNDPLLPEQLPSPVRTKSRKDSGAPNSHSSKAEHGDPDEWRRGWEQMHSKMLYFKGVTEDALPELQQLFKTYRGIRLNVDPHDSLEIAGNVEFRNIYD</sequence>
<protein>
    <submittedName>
        <fullName evidence="1">Uncharacterized protein</fullName>
    </submittedName>
</protein>
<gene>
    <name evidence="1" type="ORF">IWW38_006099</name>
</gene>
<proteinExistence type="predicted"/>
<reference evidence="1" key="1">
    <citation type="submission" date="2022-07" db="EMBL/GenBank/DDBJ databases">
        <title>Phylogenomic reconstructions and comparative analyses of Kickxellomycotina fungi.</title>
        <authorList>
            <person name="Reynolds N.K."/>
            <person name="Stajich J.E."/>
            <person name="Barry K."/>
            <person name="Grigoriev I.V."/>
            <person name="Crous P."/>
            <person name="Smith M.E."/>
        </authorList>
    </citation>
    <scope>NUCLEOTIDE SEQUENCE</scope>
    <source>
        <strain evidence="1">CBS 190363</strain>
    </source>
</reference>
<evidence type="ECO:0000313" key="2">
    <source>
        <dbReference type="Proteomes" id="UP001139981"/>
    </source>
</evidence>
<evidence type="ECO:0000313" key="1">
    <source>
        <dbReference type="EMBL" id="KAJ2879548.1"/>
    </source>
</evidence>
<organism evidence="1 2">
    <name type="scientific">Coemansia aciculifera</name>
    <dbReference type="NCBI Taxonomy" id="417176"/>
    <lineage>
        <taxon>Eukaryota</taxon>
        <taxon>Fungi</taxon>
        <taxon>Fungi incertae sedis</taxon>
        <taxon>Zoopagomycota</taxon>
        <taxon>Kickxellomycotina</taxon>
        <taxon>Kickxellomycetes</taxon>
        <taxon>Kickxellales</taxon>
        <taxon>Kickxellaceae</taxon>
        <taxon>Coemansia</taxon>
    </lineage>
</organism>
<comment type="caution">
    <text evidence="1">The sequence shown here is derived from an EMBL/GenBank/DDBJ whole genome shotgun (WGS) entry which is preliminary data.</text>
</comment>
<dbReference type="Proteomes" id="UP001139981">
    <property type="component" value="Unassembled WGS sequence"/>
</dbReference>
<accession>A0ACC1LT93</accession>